<organism evidence="1 2">
    <name type="scientific">Pseudolycoriella hygida</name>
    <dbReference type="NCBI Taxonomy" id="35572"/>
    <lineage>
        <taxon>Eukaryota</taxon>
        <taxon>Metazoa</taxon>
        <taxon>Ecdysozoa</taxon>
        <taxon>Arthropoda</taxon>
        <taxon>Hexapoda</taxon>
        <taxon>Insecta</taxon>
        <taxon>Pterygota</taxon>
        <taxon>Neoptera</taxon>
        <taxon>Endopterygota</taxon>
        <taxon>Diptera</taxon>
        <taxon>Nematocera</taxon>
        <taxon>Sciaroidea</taxon>
        <taxon>Sciaridae</taxon>
        <taxon>Pseudolycoriella</taxon>
    </lineage>
</organism>
<dbReference type="OrthoDB" id="6436512at2759"/>
<dbReference type="EMBL" id="WJQU01000003">
    <property type="protein sequence ID" value="KAJ6639256.1"/>
    <property type="molecule type" value="Genomic_DNA"/>
</dbReference>
<name>A0A9Q0S0G1_9DIPT</name>
<sequence length="123" mass="13804">MGAQSIHSDDLSNNKLIKLLQILEKTFEKYDIEPTVCTQRLICTLSKTSAESVARGYGSSTDKIVDGIFSSPWFLDKVAGTAVDDAIRFGKSFGNCYKQYSACKLKSMSLEKMFEIFIRNIKK</sequence>
<proteinExistence type="predicted"/>
<comment type="caution">
    <text evidence="1">The sequence shown here is derived from an EMBL/GenBank/DDBJ whole genome shotgun (WGS) entry which is preliminary data.</text>
</comment>
<dbReference type="Pfam" id="PF07841">
    <property type="entry name" value="DM4_12"/>
    <property type="match status" value="1"/>
</dbReference>
<accession>A0A9Q0S0G1</accession>
<keyword evidence="2" id="KW-1185">Reference proteome</keyword>
<protein>
    <submittedName>
        <fullName evidence="1">Uncharacterized protein</fullName>
    </submittedName>
</protein>
<dbReference type="InterPro" id="IPR006631">
    <property type="entry name" value="DM4_12"/>
</dbReference>
<evidence type="ECO:0000313" key="2">
    <source>
        <dbReference type="Proteomes" id="UP001151699"/>
    </source>
</evidence>
<dbReference type="AlphaFoldDB" id="A0A9Q0S0G1"/>
<gene>
    <name evidence="1" type="ORF">Bhyg_11998</name>
</gene>
<evidence type="ECO:0000313" key="1">
    <source>
        <dbReference type="EMBL" id="KAJ6639256.1"/>
    </source>
</evidence>
<dbReference type="Proteomes" id="UP001151699">
    <property type="component" value="Chromosome X"/>
</dbReference>
<reference evidence="1" key="1">
    <citation type="submission" date="2022-07" db="EMBL/GenBank/DDBJ databases">
        <authorList>
            <person name="Trinca V."/>
            <person name="Uliana J.V.C."/>
            <person name="Torres T.T."/>
            <person name="Ward R.J."/>
            <person name="Monesi N."/>
        </authorList>
    </citation>
    <scope>NUCLEOTIDE SEQUENCE</scope>
    <source>
        <strain evidence="1">HSMRA1968</strain>
        <tissue evidence="1">Whole embryos</tissue>
    </source>
</reference>